<name>M1DCX9_SOLTU</name>
<sequence length="139" mass="14959">MSVNGSNGSQVGHQDDIGNLNDVNGPHANDPYLMGDMAKLKVAGRNMPLRRKAKRFAPHNDAASRSKVTKPPTTGRRGRDNKPIYGRETTPRDPNIPSWARGFYAAVQTFLANRPLTALSGSDTDAPSEATTGTDAQID</sequence>
<feature type="compositionally biased region" description="Basic residues" evidence="1">
    <location>
        <begin position="48"/>
        <end position="57"/>
    </location>
</feature>
<feature type="compositionally biased region" description="Polar residues" evidence="1">
    <location>
        <begin position="119"/>
        <end position="139"/>
    </location>
</feature>
<organism evidence="2 3">
    <name type="scientific">Solanum tuberosum</name>
    <name type="common">Potato</name>
    <dbReference type="NCBI Taxonomy" id="4113"/>
    <lineage>
        <taxon>Eukaryota</taxon>
        <taxon>Viridiplantae</taxon>
        <taxon>Streptophyta</taxon>
        <taxon>Embryophyta</taxon>
        <taxon>Tracheophyta</taxon>
        <taxon>Spermatophyta</taxon>
        <taxon>Magnoliopsida</taxon>
        <taxon>eudicotyledons</taxon>
        <taxon>Gunneridae</taxon>
        <taxon>Pentapetalae</taxon>
        <taxon>asterids</taxon>
        <taxon>lamiids</taxon>
        <taxon>Solanales</taxon>
        <taxon>Solanaceae</taxon>
        <taxon>Solanoideae</taxon>
        <taxon>Solaneae</taxon>
        <taxon>Solanum</taxon>
    </lineage>
</organism>
<dbReference type="Proteomes" id="UP000011115">
    <property type="component" value="Unassembled WGS sequence"/>
</dbReference>
<keyword evidence="3" id="KW-1185">Reference proteome</keyword>
<dbReference type="PaxDb" id="4113-PGSC0003DMT400086987"/>
<feature type="region of interest" description="Disordered" evidence="1">
    <location>
        <begin position="1"/>
        <end position="29"/>
    </location>
</feature>
<feature type="region of interest" description="Disordered" evidence="1">
    <location>
        <begin position="117"/>
        <end position="139"/>
    </location>
</feature>
<dbReference type="HOGENOM" id="CLU_1848627_0_0_1"/>
<dbReference type="EnsemblPlants" id="PGSC0003DMT400086987">
    <property type="protein sequence ID" value="PGSC0003DMT400086987"/>
    <property type="gene ID" value="PGSC0003DMG400036558"/>
</dbReference>
<feature type="compositionally biased region" description="Polar residues" evidence="1">
    <location>
        <begin position="1"/>
        <end position="12"/>
    </location>
</feature>
<evidence type="ECO:0000256" key="1">
    <source>
        <dbReference type="SAM" id="MobiDB-lite"/>
    </source>
</evidence>
<accession>M1DCX9</accession>
<feature type="region of interest" description="Disordered" evidence="1">
    <location>
        <begin position="46"/>
        <end position="98"/>
    </location>
</feature>
<evidence type="ECO:0000313" key="3">
    <source>
        <dbReference type="Proteomes" id="UP000011115"/>
    </source>
</evidence>
<dbReference type="Gramene" id="PGSC0003DMT400086987">
    <property type="protein sequence ID" value="PGSC0003DMT400086987"/>
    <property type="gene ID" value="PGSC0003DMG400036558"/>
</dbReference>
<dbReference type="AlphaFoldDB" id="M1DCX9"/>
<reference evidence="3" key="1">
    <citation type="journal article" date="2011" name="Nature">
        <title>Genome sequence and analysis of the tuber crop potato.</title>
        <authorList>
            <consortium name="The Potato Genome Sequencing Consortium"/>
        </authorList>
    </citation>
    <scope>NUCLEOTIDE SEQUENCE [LARGE SCALE GENOMIC DNA]</scope>
    <source>
        <strain evidence="3">cv. DM1-3 516 R44</strain>
    </source>
</reference>
<reference evidence="2" key="2">
    <citation type="submission" date="2015-06" db="UniProtKB">
        <authorList>
            <consortium name="EnsemblPlants"/>
        </authorList>
    </citation>
    <scope>IDENTIFICATION</scope>
    <source>
        <strain evidence="2">DM1-3 516 R44</strain>
    </source>
</reference>
<evidence type="ECO:0000313" key="2">
    <source>
        <dbReference type="EnsemblPlants" id="PGSC0003DMT400086987"/>
    </source>
</evidence>
<protein>
    <submittedName>
        <fullName evidence="2">Uncharacterized protein</fullName>
    </submittedName>
</protein>
<dbReference type="InParanoid" id="M1DCX9"/>
<proteinExistence type="predicted"/>